<evidence type="ECO:0000256" key="2">
    <source>
        <dbReference type="SAM" id="MobiDB-lite"/>
    </source>
</evidence>
<name>A0A024TQM5_9STRA</name>
<feature type="coiled-coil region" evidence="1">
    <location>
        <begin position="512"/>
        <end position="546"/>
    </location>
</feature>
<proteinExistence type="predicted"/>
<feature type="region of interest" description="Disordered" evidence="2">
    <location>
        <begin position="418"/>
        <end position="459"/>
    </location>
</feature>
<dbReference type="OrthoDB" id="77033at2759"/>
<evidence type="ECO:0000256" key="1">
    <source>
        <dbReference type="SAM" id="Coils"/>
    </source>
</evidence>
<dbReference type="AlphaFoldDB" id="A0A024TQM5"/>
<dbReference type="RefSeq" id="XP_008875860.1">
    <property type="nucleotide sequence ID" value="XM_008877638.1"/>
</dbReference>
<evidence type="ECO:0008006" key="4">
    <source>
        <dbReference type="Google" id="ProtNLM"/>
    </source>
</evidence>
<evidence type="ECO:0000313" key="3">
    <source>
        <dbReference type="EMBL" id="ETV95667.1"/>
    </source>
</evidence>
<dbReference type="GeneID" id="20088136"/>
<gene>
    <name evidence="3" type="ORF">H310_11086</name>
</gene>
<feature type="compositionally biased region" description="Low complexity" evidence="2">
    <location>
        <begin position="418"/>
        <end position="429"/>
    </location>
</feature>
<protein>
    <recommendedName>
        <fullName evidence="4">Sfi1 spindle body domain-containing protein</fullName>
    </recommendedName>
</protein>
<feature type="region of interest" description="Disordered" evidence="2">
    <location>
        <begin position="1"/>
        <end position="47"/>
    </location>
</feature>
<dbReference type="EMBL" id="KI913980">
    <property type="protein sequence ID" value="ETV95667.1"/>
    <property type="molecule type" value="Genomic_DNA"/>
</dbReference>
<accession>A0A024TQM5</accession>
<sequence>MVDAAHEGPSRWQQLFGKPREGGSRDGTAQSLPHRHGNQDDDDSRPTWVDDWERQKMLVQATLDPEDADNVFSAPVITKQWEAGRCFAEHNNHDEDLDTVQDVRQRVRAAVHVEATAQAIKAGIKTQAGIGRNTFLPHEPANPAPLADPTRTMAVRQELVHAKRAARAAGLSAARPMPPHAVFRIQNPFTRKPKPAQPPAIDTLQHINARHAAVDKKRSERMLKTAAVPPPAPMARRSADALRKQTLAVEVQLQHEMKKLAALETARQNRHAARAVLEEAFATWWSVVSLHQTMMAQAARAHAWHIQRSFFVAWRICVRHNAHAREVATAEAAAARQHRADLRASLHFRKCVLLKVFAQWTTYMTRTKATKRAAAGFEARQSRAAFLLTQVMQTTAAIDIATTAMYRTSCTSPSLPTSAATTAVAVAPTRRWTSTKRPPPPQRDTHKDVATSPRKARPRAPRIPIVQNELPPRILDMRAREAERKKRWEALQVKYKEAQAAREEAARVAAAAALAEMDKQKAAAAASKLEKKREHARAEAEKEHRRQLAVEQWALAKQHYLRSIVLFQGWRPWRHLVATRRTMAIKAMHWHHDMLLQHRFVEWVAFRDTCRAQARAILATRLRAAATWHHRRLLAHITSQWKGHRATMIQREESLRSIVHRHLVRRVWDVVKSLRQRRESQARQAQAKHERGVKRRALHAWVRRVNIWTKEAATKREKDALWQKVHVWLAED</sequence>
<reference evidence="3" key="1">
    <citation type="submission" date="2013-12" db="EMBL/GenBank/DDBJ databases">
        <title>The Genome Sequence of Aphanomyces invadans NJM9701.</title>
        <authorList>
            <consortium name="The Broad Institute Genomics Platform"/>
            <person name="Russ C."/>
            <person name="Tyler B."/>
            <person name="van West P."/>
            <person name="Dieguez-Uribeondo J."/>
            <person name="Young S.K."/>
            <person name="Zeng Q."/>
            <person name="Gargeya S."/>
            <person name="Fitzgerald M."/>
            <person name="Abouelleil A."/>
            <person name="Alvarado L."/>
            <person name="Chapman S.B."/>
            <person name="Gainer-Dewar J."/>
            <person name="Goldberg J."/>
            <person name="Griggs A."/>
            <person name="Gujja S."/>
            <person name="Hansen M."/>
            <person name="Howarth C."/>
            <person name="Imamovic A."/>
            <person name="Ireland A."/>
            <person name="Larimer J."/>
            <person name="McCowan C."/>
            <person name="Murphy C."/>
            <person name="Pearson M."/>
            <person name="Poon T.W."/>
            <person name="Priest M."/>
            <person name="Roberts A."/>
            <person name="Saif S."/>
            <person name="Shea T."/>
            <person name="Sykes S."/>
            <person name="Wortman J."/>
            <person name="Nusbaum C."/>
            <person name="Birren B."/>
        </authorList>
    </citation>
    <scope>NUCLEOTIDE SEQUENCE [LARGE SCALE GENOMIC DNA]</scope>
    <source>
        <strain evidence="3">NJM9701</strain>
    </source>
</reference>
<keyword evidence="1" id="KW-0175">Coiled coil</keyword>
<organism evidence="3">
    <name type="scientific">Aphanomyces invadans</name>
    <dbReference type="NCBI Taxonomy" id="157072"/>
    <lineage>
        <taxon>Eukaryota</taxon>
        <taxon>Sar</taxon>
        <taxon>Stramenopiles</taxon>
        <taxon>Oomycota</taxon>
        <taxon>Saprolegniomycetes</taxon>
        <taxon>Saprolegniales</taxon>
        <taxon>Verrucalvaceae</taxon>
        <taxon>Aphanomyces</taxon>
    </lineage>
</organism>
<dbReference type="VEuPathDB" id="FungiDB:H310_11086"/>